<dbReference type="SUPFAM" id="SSF52540">
    <property type="entry name" value="P-loop containing nucleoside triphosphate hydrolases"/>
    <property type="match status" value="1"/>
</dbReference>
<evidence type="ECO:0000256" key="5">
    <source>
        <dbReference type="SAM" id="MobiDB-lite"/>
    </source>
</evidence>
<keyword evidence="3 4" id="KW-0067">ATP-binding</keyword>
<evidence type="ECO:0000256" key="4">
    <source>
        <dbReference type="PROSITE-ProRule" id="PRU00289"/>
    </source>
</evidence>
<dbReference type="PROSITE" id="PS50901">
    <property type="entry name" value="FTSK"/>
    <property type="match status" value="1"/>
</dbReference>
<dbReference type="InterPro" id="IPR002543">
    <property type="entry name" value="FtsK_dom"/>
</dbReference>
<evidence type="ECO:0000313" key="8">
    <source>
        <dbReference type="Proteomes" id="UP000214600"/>
    </source>
</evidence>
<dbReference type="Pfam" id="PF01580">
    <property type="entry name" value="FtsK_SpoIIIE"/>
    <property type="match status" value="1"/>
</dbReference>
<dbReference type="PANTHER" id="PTHR22683:SF41">
    <property type="entry name" value="DNA TRANSLOCASE FTSK"/>
    <property type="match status" value="1"/>
</dbReference>
<sequence>MVGPEAAVLPALGDARVPVCRRHRDSRRRRRRDAQGRGHEGARPRIPVICPAGPRGRPRHPPSSESAMSNKPVPLTPQEVDALVARFKDVDTVQKLDFAAKQAATLAPRLRLRDLKTVAGVMQRVQTDIETGIGQLKQKLRATSDAMRIQRANLRRDAAHESGPLLDTLRAASAAVDAAETLGWDDPAWDTSDPAALHAAYAAGRPLPDRLYAGTIGVRTGSGLVTIPAFVPFIGRQRIVTLRSDKPESRLAMLQLLGALALRIHLTLPKMAEFVFLDPHNSGNTFQWANSFAKAEKTRDLHRRLDAIEAEFGRISSQYLDHKVSSFDQLAPSVRQREKLQIVCVADFPRGFDEVTAAKLLRFARNGMANGTYFLIHFDETAPMPRDIDLGQYPLWAPQQPATLGARIGEGAPDVLPTPARLESLLSRAAAFEPERAVLDISASGIGATDSWWNQDATWHVSAQIGHRGQSDPLTVMFGESRESFSIHGVLSATSGAGKSTLLHVLITTLACRYSPRELRFYLVDGKNGVEFAPYRSLPHAAVISLNTPPDLSRSLLVDLLEEMERRNALFRAHGVDGYRAFRERFPNETLPRLMLVIDEYQEVVEQDPDGDGSRRLIELAAKGRSAGIHLFCASQQFAPREMIGAREFMNNIHLRIAMKATAGSTGGITEFDAEGRQMIESLTAAGQVLVNAESGRAGHNVQGQVALLDRATRDDLIGKLREKAAQAGIDAVCVTLDGVEQPVFLETPAIARLLAGAPPDDDALAHLAATPERQGGFGLPGWHPVDRPVPIWLGRALDVHSYAAFALRRADDENVLIVGQNANARAGMMLATALSALAARGRAEVGIGVVDNGLAPVWRALRDTVCAPAGIEFDSGEDEAGTLALLQRWADEAARRASLDRERQHREPTRLLFVPDPLRTAGLVSNRSEQWGFEPSDAGRVLAQIVQNGPRVGLHVVMAIEQRRAFERVFDIRRQLDLFGHQVLMQMSADESLKLMGRPDAHALQSAGDRPVMALHHARGAGTSTVFKTYMSGDAPAVSPRENLSGALGAFAAALALDRTEEPA</sequence>
<dbReference type="PANTHER" id="PTHR22683">
    <property type="entry name" value="SPORULATION PROTEIN RELATED"/>
    <property type="match status" value="1"/>
</dbReference>
<gene>
    <name evidence="7" type="ORF">CFB84_39700</name>
</gene>
<proteinExistence type="predicted"/>
<evidence type="ECO:0000256" key="2">
    <source>
        <dbReference type="ARBA" id="ARBA00022741"/>
    </source>
</evidence>
<feature type="region of interest" description="Disordered" evidence="5">
    <location>
        <begin position="19"/>
        <end position="74"/>
    </location>
</feature>
<dbReference type="AlphaFoldDB" id="A0A228HT25"/>
<comment type="subcellular location">
    <subcellularLocation>
        <location evidence="1">Endomembrane system</location>
    </subcellularLocation>
</comment>
<accession>A0A228HT25</accession>
<comment type="caution">
    <text evidence="7">The sequence shown here is derived from an EMBL/GenBank/DDBJ whole genome shotgun (WGS) entry which is preliminary data.</text>
</comment>
<evidence type="ECO:0000259" key="6">
    <source>
        <dbReference type="PROSITE" id="PS50901"/>
    </source>
</evidence>
<protein>
    <recommendedName>
        <fullName evidence="6">FtsK domain-containing protein</fullName>
    </recommendedName>
</protein>
<dbReference type="InterPro" id="IPR027417">
    <property type="entry name" value="P-loop_NTPase"/>
</dbReference>
<keyword evidence="2 4" id="KW-0547">Nucleotide-binding</keyword>
<evidence type="ECO:0000313" key="7">
    <source>
        <dbReference type="EMBL" id="OXI33331.1"/>
    </source>
</evidence>
<evidence type="ECO:0000256" key="1">
    <source>
        <dbReference type="ARBA" id="ARBA00004308"/>
    </source>
</evidence>
<dbReference type="Proteomes" id="UP000214600">
    <property type="component" value="Unassembled WGS sequence"/>
</dbReference>
<reference evidence="8" key="1">
    <citation type="submission" date="2017-06" db="EMBL/GenBank/DDBJ databases">
        <authorList>
            <person name="LiPuma J."/>
            <person name="Spilker T."/>
        </authorList>
    </citation>
    <scope>NUCLEOTIDE SEQUENCE [LARGE SCALE GENOMIC DNA]</scope>
    <source>
        <strain evidence="8">AU17325</strain>
    </source>
</reference>
<feature type="compositionally biased region" description="Basic residues" evidence="5">
    <location>
        <begin position="19"/>
        <end position="32"/>
    </location>
</feature>
<dbReference type="EMBL" id="NKFA01000037">
    <property type="protein sequence ID" value="OXI33331.1"/>
    <property type="molecule type" value="Genomic_DNA"/>
</dbReference>
<evidence type="ECO:0000256" key="3">
    <source>
        <dbReference type="ARBA" id="ARBA00022840"/>
    </source>
</evidence>
<dbReference type="GO" id="GO:0003677">
    <property type="term" value="F:DNA binding"/>
    <property type="evidence" value="ECO:0007669"/>
    <property type="project" value="InterPro"/>
</dbReference>
<feature type="domain" description="FtsK" evidence="6">
    <location>
        <begin position="471"/>
        <end position="668"/>
    </location>
</feature>
<reference evidence="7 8" key="2">
    <citation type="submission" date="2017-08" db="EMBL/GenBank/DDBJ databases">
        <title>WGS of novel Burkholderia cepaca complex species.</title>
        <authorList>
            <person name="Lipuma J."/>
            <person name="Spilker T."/>
        </authorList>
    </citation>
    <scope>NUCLEOTIDE SEQUENCE [LARGE SCALE GENOMIC DNA]</scope>
    <source>
        <strain evidence="7 8">AU17325</strain>
    </source>
</reference>
<name>A0A228HT25_9BURK</name>
<dbReference type="GO" id="GO:0005524">
    <property type="term" value="F:ATP binding"/>
    <property type="evidence" value="ECO:0007669"/>
    <property type="project" value="UniProtKB-UniRule"/>
</dbReference>
<feature type="binding site" evidence="4">
    <location>
        <begin position="493"/>
        <end position="500"/>
    </location>
    <ligand>
        <name>ATP</name>
        <dbReference type="ChEBI" id="CHEBI:30616"/>
    </ligand>
</feature>
<organism evidence="7 8">
    <name type="scientific">Burkholderia aenigmatica</name>
    <dbReference type="NCBI Taxonomy" id="2015348"/>
    <lineage>
        <taxon>Bacteria</taxon>
        <taxon>Pseudomonadati</taxon>
        <taxon>Pseudomonadota</taxon>
        <taxon>Betaproteobacteria</taxon>
        <taxon>Burkholderiales</taxon>
        <taxon>Burkholderiaceae</taxon>
        <taxon>Burkholderia</taxon>
        <taxon>Burkholderia cepacia complex</taxon>
    </lineage>
</organism>
<dbReference type="InterPro" id="IPR050206">
    <property type="entry name" value="FtsK/SpoIIIE/SftA"/>
</dbReference>
<feature type="compositionally biased region" description="Basic and acidic residues" evidence="5">
    <location>
        <begin position="33"/>
        <end position="43"/>
    </location>
</feature>
<dbReference type="Gene3D" id="3.40.50.300">
    <property type="entry name" value="P-loop containing nucleotide triphosphate hydrolases"/>
    <property type="match status" value="2"/>
</dbReference>